<dbReference type="AlphaFoldDB" id="A0AAV5KKS2"/>
<dbReference type="Proteomes" id="UP001054252">
    <property type="component" value="Unassembled WGS sequence"/>
</dbReference>
<sequence length="216" mass="24725">MDRNYRKALQCLNMCSPVDQKNNCFDLDAKIPEKPRVPPMAKFREKDLCHEATEDLFVVPAILQGKGKGSFWYEPIFQVKTLEGEIIWRRCKYEVKKGKVLGAFYFNVLDNRVISNGFWTIMDVSDNFSCGLFHYDGATRVARQADNGAVLISPDGVYLKELESIRLFFALETCGIEWELFIVIVDNCPCHDPLLGIPEGSRLHSMINVKYQSWAS</sequence>
<protein>
    <submittedName>
        <fullName evidence="1">Uncharacterized protein</fullName>
    </submittedName>
</protein>
<dbReference type="InterPro" id="IPR044682">
    <property type="entry name" value="VDE"/>
</dbReference>
<accession>A0AAV5KKS2</accession>
<dbReference type="PANTHER" id="PTHR33970:SF2">
    <property type="entry name" value="OS01G0716400 PROTEIN"/>
    <property type="match status" value="1"/>
</dbReference>
<name>A0AAV5KKS2_9ROSI</name>
<dbReference type="GO" id="GO:0010028">
    <property type="term" value="P:xanthophyll cycle"/>
    <property type="evidence" value="ECO:0007669"/>
    <property type="project" value="InterPro"/>
</dbReference>
<dbReference type="InterPro" id="IPR012674">
    <property type="entry name" value="Calycin"/>
</dbReference>
<gene>
    <name evidence="1" type="ORF">SLEP1_g34683</name>
</gene>
<reference evidence="1 2" key="1">
    <citation type="journal article" date="2021" name="Commun. Biol.">
        <title>The genome of Shorea leprosula (Dipterocarpaceae) highlights the ecological relevance of drought in aseasonal tropical rainforests.</title>
        <authorList>
            <person name="Ng K.K.S."/>
            <person name="Kobayashi M.J."/>
            <person name="Fawcett J.A."/>
            <person name="Hatakeyama M."/>
            <person name="Paape T."/>
            <person name="Ng C.H."/>
            <person name="Ang C.C."/>
            <person name="Tnah L.H."/>
            <person name="Lee C.T."/>
            <person name="Nishiyama T."/>
            <person name="Sese J."/>
            <person name="O'Brien M.J."/>
            <person name="Copetti D."/>
            <person name="Mohd Noor M.I."/>
            <person name="Ong R.C."/>
            <person name="Putra M."/>
            <person name="Sireger I.Z."/>
            <person name="Indrioko S."/>
            <person name="Kosugi Y."/>
            <person name="Izuno A."/>
            <person name="Isagi Y."/>
            <person name="Lee S.L."/>
            <person name="Shimizu K.K."/>
        </authorList>
    </citation>
    <scope>NUCLEOTIDE SEQUENCE [LARGE SCALE GENOMIC DNA]</scope>
    <source>
        <strain evidence="1">214</strain>
    </source>
</reference>
<evidence type="ECO:0000313" key="2">
    <source>
        <dbReference type="Proteomes" id="UP001054252"/>
    </source>
</evidence>
<dbReference type="PANTHER" id="PTHR33970">
    <property type="entry name" value="VIOLAXANTHIN DE-EPOXIDASE, CHLOROPLASTIC-RELATED"/>
    <property type="match status" value="1"/>
</dbReference>
<dbReference type="Gene3D" id="2.40.128.20">
    <property type="match status" value="1"/>
</dbReference>
<organism evidence="1 2">
    <name type="scientific">Rubroshorea leprosula</name>
    <dbReference type="NCBI Taxonomy" id="152421"/>
    <lineage>
        <taxon>Eukaryota</taxon>
        <taxon>Viridiplantae</taxon>
        <taxon>Streptophyta</taxon>
        <taxon>Embryophyta</taxon>
        <taxon>Tracheophyta</taxon>
        <taxon>Spermatophyta</taxon>
        <taxon>Magnoliopsida</taxon>
        <taxon>eudicotyledons</taxon>
        <taxon>Gunneridae</taxon>
        <taxon>Pentapetalae</taxon>
        <taxon>rosids</taxon>
        <taxon>malvids</taxon>
        <taxon>Malvales</taxon>
        <taxon>Dipterocarpaceae</taxon>
        <taxon>Rubroshorea</taxon>
    </lineage>
</organism>
<dbReference type="EMBL" id="BPVZ01000068">
    <property type="protein sequence ID" value="GKV25212.1"/>
    <property type="molecule type" value="Genomic_DNA"/>
</dbReference>
<proteinExistence type="predicted"/>
<comment type="caution">
    <text evidence="1">The sequence shown here is derived from an EMBL/GenBank/DDBJ whole genome shotgun (WGS) entry which is preliminary data.</text>
</comment>
<keyword evidence="2" id="KW-1185">Reference proteome</keyword>
<dbReference type="GO" id="GO:0046422">
    <property type="term" value="F:violaxanthin de-epoxidase activity"/>
    <property type="evidence" value="ECO:0007669"/>
    <property type="project" value="InterPro"/>
</dbReference>
<evidence type="ECO:0000313" key="1">
    <source>
        <dbReference type="EMBL" id="GKV25212.1"/>
    </source>
</evidence>